<evidence type="ECO:0000256" key="1">
    <source>
        <dbReference type="ARBA" id="ARBA00022473"/>
    </source>
</evidence>
<keyword evidence="8" id="KW-1185">Reference proteome</keyword>
<dbReference type="PANTHER" id="PTHR24033">
    <property type="entry name" value="EGF-LIKE DOMAIN-CONTAINING PROTEIN"/>
    <property type="match status" value="1"/>
</dbReference>
<dbReference type="InterPro" id="IPR001774">
    <property type="entry name" value="DSL"/>
</dbReference>
<dbReference type="PROSITE" id="PS01186">
    <property type="entry name" value="EGF_2"/>
    <property type="match status" value="1"/>
</dbReference>
<accession>A0A2T7PQL3</accession>
<dbReference type="SMART" id="SM00051">
    <property type="entry name" value="DSL"/>
    <property type="match status" value="1"/>
</dbReference>
<proteinExistence type="predicted"/>
<name>A0A2T7PQL3_POMCA</name>
<dbReference type="Pfam" id="PF00008">
    <property type="entry name" value="EGF"/>
    <property type="match status" value="2"/>
</dbReference>
<dbReference type="OrthoDB" id="6160834at2759"/>
<keyword evidence="3" id="KW-0677">Repeat</keyword>
<dbReference type="PROSITE" id="PS50026">
    <property type="entry name" value="EGF_3"/>
    <property type="match status" value="2"/>
</dbReference>
<dbReference type="GO" id="GO:0007154">
    <property type="term" value="P:cell communication"/>
    <property type="evidence" value="ECO:0007669"/>
    <property type="project" value="InterPro"/>
</dbReference>
<dbReference type="Pfam" id="PF01414">
    <property type="entry name" value="DSL"/>
    <property type="match status" value="1"/>
</dbReference>
<evidence type="ECO:0000256" key="4">
    <source>
        <dbReference type="ARBA" id="ARBA00023157"/>
    </source>
</evidence>
<comment type="caution">
    <text evidence="7">The sequence shown here is derived from an EMBL/GenBank/DDBJ whole genome shotgun (WGS) entry which is preliminary data.</text>
</comment>
<dbReference type="InterPro" id="IPR000742">
    <property type="entry name" value="EGF"/>
</dbReference>
<evidence type="ECO:0000256" key="2">
    <source>
        <dbReference type="ARBA" id="ARBA00022536"/>
    </source>
</evidence>
<evidence type="ECO:0000313" key="7">
    <source>
        <dbReference type="EMBL" id="PVD35721.1"/>
    </source>
</evidence>
<dbReference type="Gene3D" id="2.10.25.140">
    <property type="match status" value="1"/>
</dbReference>
<reference evidence="7 8" key="1">
    <citation type="submission" date="2018-04" db="EMBL/GenBank/DDBJ databases">
        <title>The genome of golden apple snail Pomacea canaliculata provides insight into stress tolerance and invasive adaptation.</title>
        <authorList>
            <person name="Liu C."/>
            <person name="Liu B."/>
            <person name="Ren Y."/>
            <person name="Zhang Y."/>
            <person name="Wang H."/>
            <person name="Li S."/>
            <person name="Jiang F."/>
            <person name="Yin L."/>
            <person name="Zhang G."/>
            <person name="Qian W."/>
            <person name="Fan W."/>
        </authorList>
    </citation>
    <scope>NUCLEOTIDE SEQUENCE [LARGE SCALE GENOMIC DNA]</scope>
    <source>
        <strain evidence="7">SZHN2017</strain>
        <tissue evidence="7">Muscle</tissue>
    </source>
</reference>
<dbReference type="AlphaFoldDB" id="A0A2T7PQL3"/>
<dbReference type="EMBL" id="PZQS01000002">
    <property type="protein sequence ID" value="PVD35721.1"/>
    <property type="molecule type" value="Genomic_DNA"/>
</dbReference>
<dbReference type="InterPro" id="IPR051830">
    <property type="entry name" value="NOTCH_homolog"/>
</dbReference>
<dbReference type="SMART" id="SM00179">
    <property type="entry name" value="EGF_CA"/>
    <property type="match status" value="2"/>
</dbReference>
<protein>
    <recommendedName>
        <fullName evidence="6">EGF-like domain-containing protein</fullName>
    </recommendedName>
</protein>
<dbReference type="SMART" id="SM00181">
    <property type="entry name" value="EGF"/>
    <property type="match status" value="2"/>
</dbReference>
<evidence type="ECO:0000313" key="8">
    <source>
        <dbReference type="Proteomes" id="UP000245119"/>
    </source>
</evidence>
<comment type="caution">
    <text evidence="5">Lacks conserved residue(s) required for the propagation of feature annotation.</text>
</comment>
<keyword evidence="4 5" id="KW-1015">Disulfide bond</keyword>
<dbReference type="GO" id="GO:0016020">
    <property type="term" value="C:membrane"/>
    <property type="evidence" value="ECO:0007669"/>
    <property type="project" value="InterPro"/>
</dbReference>
<evidence type="ECO:0000256" key="3">
    <source>
        <dbReference type="ARBA" id="ARBA00022737"/>
    </source>
</evidence>
<dbReference type="CDD" id="cd00054">
    <property type="entry name" value="EGF_CA"/>
    <property type="match status" value="2"/>
</dbReference>
<gene>
    <name evidence="7" type="ORF">C0Q70_02684</name>
</gene>
<feature type="domain" description="EGF-like" evidence="6">
    <location>
        <begin position="234"/>
        <end position="270"/>
    </location>
</feature>
<feature type="disulfide bond" evidence="5">
    <location>
        <begin position="300"/>
        <end position="309"/>
    </location>
</feature>
<dbReference type="GO" id="GO:0005509">
    <property type="term" value="F:calcium ion binding"/>
    <property type="evidence" value="ECO:0007669"/>
    <property type="project" value="InterPro"/>
</dbReference>
<keyword evidence="2 5" id="KW-0245">EGF-like domain</keyword>
<feature type="domain" description="EGF-like" evidence="6">
    <location>
        <begin position="273"/>
        <end position="310"/>
    </location>
</feature>
<dbReference type="InterPro" id="IPR001881">
    <property type="entry name" value="EGF-like_Ca-bd_dom"/>
</dbReference>
<dbReference type="FunFam" id="2.10.25.10:FF:000095">
    <property type="entry name" value="Notch, isoform B"/>
    <property type="match status" value="1"/>
</dbReference>
<dbReference type="PROSITE" id="PS00022">
    <property type="entry name" value="EGF_1"/>
    <property type="match status" value="1"/>
</dbReference>
<dbReference type="Proteomes" id="UP000245119">
    <property type="component" value="Linkage Group LG2"/>
</dbReference>
<keyword evidence="1" id="KW-0217">Developmental protein</keyword>
<evidence type="ECO:0000259" key="6">
    <source>
        <dbReference type="PROSITE" id="PS50026"/>
    </source>
</evidence>
<dbReference type="PANTHER" id="PTHR24033:SF151">
    <property type="entry name" value="NOTCH 2"/>
    <property type="match status" value="1"/>
</dbReference>
<evidence type="ECO:0000256" key="5">
    <source>
        <dbReference type="PROSITE-ProRule" id="PRU00076"/>
    </source>
</evidence>
<organism evidence="7 8">
    <name type="scientific">Pomacea canaliculata</name>
    <name type="common">Golden apple snail</name>
    <dbReference type="NCBI Taxonomy" id="400727"/>
    <lineage>
        <taxon>Eukaryota</taxon>
        <taxon>Metazoa</taxon>
        <taxon>Spiralia</taxon>
        <taxon>Lophotrochozoa</taxon>
        <taxon>Mollusca</taxon>
        <taxon>Gastropoda</taxon>
        <taxon>Caenogastropoda</taxon>
        <taxon>Architaenioglossa</taxon>
        <taxon>Ampullarioidea</taxon>
        <taxon>Ampullariidae</taxon>
        <taxon>Pomacea</taxon>
    </lineage>
</organism>
<sequence length="424" mass="46327">MCLLLLCRSRKLRDLTRLRFLKNKTTLAGVFASRSLPLGHPAAGPCVSEMHVVTKKSFFVDVSDFGGIRSSTVFLFKITVSLCALVETSIFLIPGQFVIGRVEPPLQVFTEKRLDILNLRIQVRYGQKGSEGKLVCEYVIDISSVSVGRSVLESAWFPFTGITQLRGIPSASLRIQVKIYCATNYFGNLCLTFCRPVPSRYRCDVSTGRRVCLGLWLEPDCEEGNDAGPYLCAALNDCRSMNYGCLNGGLCQGTASSAFACRCPTGYSGARCENNVCSPSPCYNGGKCRAVNATDWTCDCLPGFTGSTCDVASPCDSSPCQNGGRCYQTSSGGEYRWTPTRGTDARSWHPVLRLLAVTVVSVTLGVPPLSVSAQLAGAAPRVKPVTFARPQSLLQWRCLLSLGRERWLRLQLRRQLHGPDVSQP</sequence>
<dbReference type="Gene3D" id="2.10.25.10">
    <property type="entry name" value="Laminin"/>
    <property type="match status" value="2"/>
</dbReference>
<dbReference type="SUPFAM" id="SSF57196">
    <property type="entry name" value="EGF/Laminin"/>
    <property type="match status" value="2"/>
</dbReference>